<dbReference type="AlphaFoldDB" id="A0A9Q1KZM6"/>
<sequence length="326" mass="37273">MGGSRYGIWVMYADGSKRKTRGYRMIQIAHMGFSSFHQDLQWRMHLALKLRGGRQKMLLCDRSLEVSMRTCCSFRLFSCSKTDYEWNKNVRWATVYDPDDDFPEPAEDTDMIRVLKSRYYDMVLSTKLAGLGNAAFLFMTTARDRVGYIYPNVNAAGAGLLLSETFRAESMNLSEGDITCMLLVNILPLIHNSLIITKNSSVLFFSLFVFTLSEFGFARYHQMVEWLGRPARKVPRHPVRPLKVSIARRLKEVVEAKYKNAGAEKVKYVVIHGIKCNSQASMQSRGDTDSLLPIEIWAKISRAIRSSFRTLMYALEHKTMTTSAPI</sequence>
<dbReference type="PANTHER" id="PTHR37698">
    <property type="entry name" value="PHOTOSYNTHETIC NDH SUBUNIT OF SUBCOMPLEX B 1, CHLOROPLASTIC"/>
    <property type="match status" value="1"/>
</dbReference>
<name>A0A9Q1KZM6_9CARY</name>
<reference evidence="1" key="1">
    <citation type="submission" date="2022-04" db="EMBL/GenBank/DDBJ databases">
        <title>Carnegiea gigantea Genome sequencing and assembly v2.</title>
        <authorList>
            <person name="Copetti D."/>
            <person name="Sanderson M.J."/>
            <person name="Burquez A."/>
            <person name="Wojciechowski M.F."/>
        </authorList>
    </citation>
    <scope>NUCLEOTIDE SEQUENCE</scope>
    <source>
        <strain evidence="1">SGP5-SGP5p</strain>
        <tissue evidence="1">Aerial part</tissue>
    </source>
</reference>
<protein>
    <submittedName>
        <fullName evidence="1">Uncharacterized protein</fullName>
    </submittedName>
</protein>
<evidence type="ECO:0000313" key="1">
    <source>
        <dbReference type="EMBL" id="KAJ8452870.1"/>
    </source>
</evidence>
<gene>
    <name evidence="1" type="ORF">Cgig2_014633</name>
</gene>
<evidence type="ECO:0000313" key="2">
    <source>
        <dbReference type="Proteomes" id="UP001153076"/>
    </source>
</evidence>
<dbReference type="Proteomes" id="UP001153076">
    <property type="component" value="Unassembled WGS sequence"/>
</dbReference>
<dbReference type="InterPro" id="IPR044983">
    <property type="entry name" value="PNSB1"/>
</dbReference>
<keyword evidence="2" id="KW-1185">Reference proteome</keyword>
<comment type="caution">
    <text evidence="1">The sequence shown here is derived from an EMBL/GenBank/DDBJ whole genome shotgun (WGS) entry which is preliminary data.</text>
</comment>
<dbReference type="EMBL" id="JAKOGI010000002">
    <property type="protein sequence ID" value="KAJ8452870.1"/>
    <property type="molecule type" value="Genomic_DNA"/>
</dbReference>
<dbReference type="OrthoDB" id="1932779at2759"/>
<dbReference type="GO" id="GO:0009507">
    <property type="term" value="C:chloroplast"/>
    <property type="evidence" value="ECO:0007669"/>
    <property type="project" value="InterPro"/>
</dbReference>
<proteinExistence type="predicted"/>
<dbReference type="GO" id="GO:0009773">
    <property type="term" value="P:photosynthetic electron transport in photosystem I"/>
    <property type="evidence" value="ECO:0007669"/>
    <property type="project" value="InterPro"/>
</dbReference>
<accession>A0A9Q1KZM6</accession>
<dbReference type="GO" id="GO:0010598">
    <property type="term" value="C:NAD(P)H dehydrogenase complex (plastoquinone)"/>
    <property type="evidence" value="ECO:0007669"/>
    <property type="project" value="InterPro"/>
</dbReference>
<organism evidence="1 2">
    <name type="scientific">Carnegiea gigantea</name>
    <dbReference type="NCBI Taxonomy" id="171969"/>
    <lineage>
        <taxon>Eukaryota</taxon>
        <taxon>Viridiplantae</taxon>
        <taxon>Streptophyta</taxon>
        <taxon>Embryophyta</taxon>
        <taxon>Tracheophyta</taxon>
        <taxon>Spermatophyta</taxon>
        <taxon>Magnoliopsida</taxon>
        <taxon>eudicotyledons</taxon>
        <taxon>Gunneridae</taxon>
        <taxon>Pentapetalae</taxon>
        <taxon>Caryophyllales</taxon>
        <taxon>Cactineae</taxon>
        <taxon>Cactaceae</taxon>
        <taxon>Cactoideae</taxon>
        <taxon>Echinocereeae</taxon>
        <taxon>Carnegiea</taxon>
    </lineage>
</organism>
<dbReference type="PANTHER" id="PTHR37698:SF1">
    <property type="entry name" value="PHOTOSYNTHETIC NDH SUBUNIT OF SUBCOMPLEX B 1, CHLOROPLASTIC"/>
    <property type="match status" value="1"/>
</dbReference>